<name>A0A0E9TI60_ANGAN</name>
<accession>A0A0E9TI60</accession>
<sequence>MLCLNWNLLLIYQHSHCLLSWKV</sequence>
<evidence type="ECO:0000313" key="1">
    <source>
        <dbReference type="EMBL" id="JAH52605.1"/>
    </source>
</evidence>
<dbReference type="EMBL" id="GBXM01055972">
    <property type="protein sequence ID" value="JAH52605.1"/>
    <property type="molecule type" value="Transcribed_RNA"/>
</dbReference>
<organism evidence="1">
    <name type="scientific">Anguilla anguilla</name>
    <name type="common">European freshwater eel</name>
    <name type="synonym">Muraena anguilla</name>
    <dbReference type="NCBI Taxonomy" id="7936"/>
    <lineage>
        <taxon>Eukaryota</taxon>
        <taxon>Metazoa</taxon>
        <taxon>Chordata</taxon>
        <taxon>Craniata</taxon>
        <taxon>Vertebrata</taxon>
        <taxon>Euteleostomi</taxon>
        <taxon>Actinopterygii</taxon>
        <taxon>Neopterygii</taxon>
        <taxon>Teleostei</taxon>
        <taxon>Anguilliformes</taxon>
        <taxon>Anguillidae</taxon>
        <taxon>Anguilla</taxon>
    </lineage>
</organism>
<proteinExistence type="predicted"/>
<dbReference type="AlphaFoldDB" id="A0A0E9TI60"/>
<protein>
    <submittedName>
        <fullName evidence="1">Uncharacterized protein</fullName>
    </submittedName>
</protein>
<reference evidence="1" key="2">
    <citation type="journal article" date="2015" name="Fish Shellfish Immunol.">
        <title>Early steps in the European eel (Anguilla anguilla)-Vibrio vulnificus interaction in the gills: Role of the RtxA13 toxin.</title>
        <authorList>
            <person name="Callol A."/>
            <person name="Pajuelo D."/>
            <person name="Ebbesson L."/>
            <person name="Teles M."/>
            <person name="MacKenzie S."/>
            <person name="Amaro C."/>
        </authorList>
    </citation>
    <scope>NUCLEOTIDE SEQUENCE</scope>
</reference>
<reference evidence="1" key="1">
    <citation type="submission" date="2014-11" db="EMBL/GenBank/DDBJ databases">
        <authorList>
            <person name="Amaro Gonzalez C."/>
        </authorList>
    </citation>
    <scope>NUCLEOTIDE SEQUENCE</scope>
</reference>